<feature type="transmembrane region" description="Helical" evidence="6">
    <location>
        <begin position="40"/>
        <end position="59"/>
    </location>
</feature>
<feature type="transmembrane region" description="Helical" evidence="6">
    <location>
        <begin position="91"/>
        <end position="114"/>
    </location>
</feature>
<dbReference type="SUPFAM" id="SSF81342">
    <property type="entry name" value="Transmembrane di-heme cytochromes"/>
    <property type="match status" value="1"/>
</dbReference>
<dbReference type="GO" id="GO:0022904">
    <property type="term" value="P:respiratory electron transport chain"/>
    <property type="evidence" value="ECO:0007669"/>
    <property type="project" value="InterPro"/>
</dbReference>
<evidence type="ECO:0000256" key="2">
    <source>
        <dbReference type="ARBA" id="ARBA00022475"/>
    </source>
</evidence>
<dbReference type="PANTHER" id="PTHR30485">
    <property type="entry name" value="NI/FE-HYDROGENASE 1 B-TYPE CYTOCHROME SUBUNIT"/>
    <property type="match status" value="1"/>
</dbReference>
<dbReference type="GO" id="GO:0009055">
    <property type="term" value="F:electron transfer activity"/>
    <property type="evidence" value="ECO:0007669"/>
    <property type="project" value="InterPro"/>
</dbReference>
<keyword evidence="4 6" id="KW-1133">Transmembrane helix</keyword>
<gene>
    <name evidence="8" type="ORF">CSA61_01985</name>
</gene>
<evidence type="ECO:0000259" key="7">
    <source>
        <dbReference type="Pfam" id="PF01292"/>
    </source>
</evidence>
<dbReference type="InterPro" id="IPR016174">
    <property type="entry name" value="Di-haem_cyt_TM"/>
</dbReference>
<protein>
    <submittedName>
        <fullName evidence="8">Branched-chain alpha-keto acid dehydrogenase subunit E2</fullName>
    </submittedName>
</protein>
<dbReference type="GO" id="GO:0005886">
    <property type="term" value="C:plasma membrane"/>
    <property type="evidence" value="ECO:0007669"/>
    <property type="project" value="UniProtKB-SubCell"/>
</dbReference>
<reference evidence="8 9" key="1">
    <citation type="submission" date="2017-10" db="EMBL/GenBank/DDBJ databases">
        <title>Novel microbial diversity and functional potential in the marine mammal oral microbiome.</title>
        <authorList>
            <person name="Dudek N.K."/>
            <person name="Sun C.L."/>
            <person name="Burstein D."/>
            <person name="Kantor R.S."/>
            <person name="Aliaga Goltsman D.S."/>
            <person name="Bik E.M."/>
            <person name="Thomas B.C."/>
            <person name="Banfield J.F."/>
            <person name="Relman D.A."/>
        </authorList>
    </citation>
    <scope>NUCLEOTIDE SEQUENCE [LARGE SCALE GENOMIC DNA]</scope>
    <source>
        <strain evidence="8">DOLJORAL78_49_30</strain>
    </source>
</reference>
<name>A0A2G6JAH3_NEPCE</name>
<dbReference type="EMBL" id="PDSG01000007">
    <property type="protein sequence ID" value="PIE20413.1"/>
    <property type="molecule type" value="Genomic_DNA"/>
</dbReference>
<keyword evidence="5 6" id="KW-0472">Membrane</keyword>
<dbReference type="Gene3D" id="1.20.950.20">
    <property type="entry name" value="Transmembrane di-heme cytochromes, Chain C"/>
    <property type="match status" value="1"/>
</dbReference>
<keyword evidence="2" id="KW-1003">Cell membrane</keyword>
<accession>A0A2G6JAH3</accession>
<dbReference type="GO" id="GO:0020037">
    <property type="term" value="F:heme binding"/>
    <property type="evidence" value="ECO:0007669"/>
    <property type="project" value="TreeGrafter"/>
</dbReference>
<evidence type="ECO:0000313" key="9">
    <source>
        <dbReference type="Proteomes" id="UP000242733"/>
    </source>
</evidence>
<evidence type="ECO:0000256" key="1">
    <source>
        <dbReference type="ARBA" id="ARBA00004651"/>
    </source>
</evidence>
<keyword evidence="3 6" id="KW-0812">Transmembrane</keyword>
<dbReference type="PANTHER" id="PTHR30485:SF2">
    <property type="entry name" value="BLL0597 PROTEIN"/>
    <property type="match status" value="1"/>
</dbReference>
<dbReference type="InterPro" id="IPR011577">
    <property type="entry name" value="Cyt_b561_bac/Ni-Hgenase"/>
</dbReference>
<dbReference type="InterPro" id="IPR051542">
    <property type="entry name" value="Hydrogenase_cytochrome"/>
</dbReference>
<dbReference type="Proteomes" id="UP000242733">
    <property type="component" value="Unassembled WGS sequence"/>
</dbReference>
<evidence type="ECO:0000313" key="8">
    <source>
        <dbReference type="EMBL" id="PIE20413.1"/>
    </source>
</evidence>
<feature type="transmembrane region" description="Helical" evidence="6">
    <location>
        <begin position="196"/>
        <end position="218"/>
    </location>
</feature>
<comment type="caution">
    <text evidence="8">The sequence shown here is derived from an EMBL/GenBank/DDBJ whole genome shotgun (WGS) entry which is preliminary data.</text>
</comment>
<evidence type="ECO:0000256" key="3">
    <source>
        <dbReference type="ARBA" id="ARBA00022692"/>
    </source>
</evidence>
<proteinExistence type="predicted"/>
<feature type="domain" description="Cytochrome b561 bacterial/Ni-hydrogenase" evidence="7">
    <location>
        <begin position="8"/>
        <end position="181"/>
    </location>
</feature>
<dbReference type="Pfam" id="PF01292">
    <property type="entry name" value="Ni_hydr_CYTB"/>
    <property type="match status" value="1"/>
</dbReference>
<evidence type="ECO:0000256" key="5">
    <source>
        <dbReference type="ARBA" id="ARBA00023136"/>
    </source>
</evidence>
<comment type="subcellular location">
    <subcellularLocation>
        <location evidence="1">Cell membrane</location>
        <topology evidence="1">Multi-pass membrane protein</topology>
    </subcellularLocation>
</comment>
<organism evidence="8 9">
    <name type="scientific">Neptuniibacter caesariensis</name>
    <dbReference type="NCBI Taxonomy" id="207954"/>
    <lineage>
        <taxon>Bacteria</taxon>
        <taxon>Pseudomonadati</taxon>
        <taxon>Pseudomonadota</taxon>
        <taxon>Gammaproteobacteria</taxon>
        <taxon>Oceanospirillales</taxon>
        <taxon>Oceanospirillaceae</taxon>
        <taxon>Neptuniibacter</taxon>
    </lineage>
</organism>
<dbReference type="AlphaFoldDB" id="A0A2G6JAH3"/>
<evidence type="ECO:0000256" key="4">
    <source>
        <dbReference type="ARBA" id="ARBA00022989"/>
    </source>
</evidence>
<evidence type="ECO:0000256" key="6">
    <source>
        <dbReference type="SAM" id="Phobius"/>
    </source>
</evidence>
<sequence length="221" mass="24710">MASMIKIWDLPTRLFHWTLVALFAFLIISGKSDDMMQWHFYAGYLVSGLILFRIIWGVLGTRYARFSSFKLNPTAVITYTKNLLKKQHTSYYGHTPAGSVMVVILLGSLALQLITGMLSTDDILWSGPFYSAVSENTAAVAGKIHETVQNLLLILVILHILAIIFYKVKFKEPLVSAMIHGEKPLKDSAKEPAREGVCFFNLCIAALPAIVLTCWLFTLPI</sequence>
<feature type="transmembrane region" description="Helical" evidence="6">
    <location>
        <begin position="151"/>
        <end position="168"/>
    </location>
</feature>